<gene>
    <name evidence="4" type="ORF">GCM10009107_12980</name>
</gene>
<dbReference type="SUPFAM" id="SSF158472">
    <property type="entry name" value="HAMP domain-like"/>
    <property type="match status" value="1"/>
</dbReference>
<sequence>MPVFRWLSLRQLLTLPYVVLVLLLTLVLGTLSYRAGRIAVDSLSDQLLTETVGRISQAVELHVLGSGAVLETAFPRGMSAPPRVADGLDALRTRFWLATSVHPELNNYVYYGDEQGHFFGLLREGGEQAQLRLRLKGEGPRSLYEFKGIHGALGPAKPEERIFEPRQRPWYQAGHDAPTETWTSIYIDFRTRELISTRARRVLAEDGHAQGVVATDVTLRHLSAFVHSLPLSPHGIAFVTEPNGNLIATSRGDYLRNGADGQPVRLNAADSSDGLLKASHAAVQALLQSPEDAGATRAMRIDGPDGDSVQLAHARIRDAAGLDWLIVVAVPRSDFLQRVSDNAMQSLLLGLLAAVAVVAIGLLSLEVLSRDLKQIATAARQVGEGRFDPTLDVQRQDEIGDLARSFSAMTQRLATDRLTGLASREAMLRRIEDRLAHHRRSGDHQPFALLFLDVNGFKAINDNHGHAVGDKVLVELGERMRGALREEDSVARLAGDEFLVLLELNEPGEGTDPEAALAPVLAKLKAAFAKPLDSLAGLPATEDEGLEVAIGVALYPEHGDDVTTLLAQADADMYRRKPRRR</sequence>
<dbReference type="CDD" id="cd18774">
    <property type="entry name" value="PDC2_HK_sensor"/>
    <property type="match status" value="1"/>
</dbReference>
<dbReference type="InterPro" id="IPR000160">
    <property type="entry name" value="GGDEF_dom"/>
</dbReference>
<keyword evidence="1" id="KW-0812">Transmembrane</keyword>
<evidence type="ECO:0008006" key="6">
    <source>
        <dbReference type="Google" id="ProtNLM"/>
    </source>
</evidence>
<dbReference type="Gene3D" id="3.30.450.20">
    <property type="entry name" value="PAS domain"/>
    <property type="match status" value="1"/>
</dbReference>
<dbReference type="Pfam" id="PF00990">
    <property type="entry name" value="GGDEF"/>
    <property type="match status" value="1"/>
</dbReference>
<proteinExistence type="predicted"/>
<dbReference type="NCBIfam" id="TIGR00254">
    <property type="entry name" value="GGDEF"/>
    <property type="match status" value="1"/>
</dbReference>
<dbReference type="PROSITE" id="PS50885">
    <property type="entry name" value="HAMP"/>
    <property type="match status" value="1"/>
</dbReference>
<dbReference type="InterPro" id="IPR052163">
    <property type="entry name" value="DGC-Regulatory_Protein"/>
</dbReference>
<protein>
    <recommendedName>
        <fullName evidence="6">Diguanylate cyclase</fullName>
    </recommendedName>
</protein>
<dbReference type="EMBL" id="BAAAEW010000006">
    <property type="protein sequence ID" value="GAA0745961.1"/>
    <property type="molecule type" value="Genomic_DNA"/>
</dbReference>
<feature type="transmembrane region" description="Helical" evidence="1">
    <location>
        <begin position="12"/>
        <end position="33"/>
    </location>
</feature>
<dbReference type="SMART" id="SM00304">
    <property type="entry name" value="HAMP"/>
    <property type="match status" value="1"/>
</dbReference>
<organism evidence="4 5">
    <name type="scientific">Ideonella azotifigens</name>
    <dbReference type="NCBI Taxonomy" id="513160"/>
    <lineage>
        <taxon>Bacteria</taxon>
        <taxon>Pseudomonadati</taxon>
        <taxon>Pseudomonadota</taxon>
        <taxon>Betaproteobacteria</taxon>
        <taxon>Burkholderiales</taxon>
        <taxon>Sphaerotilaceae</taxon>
        <taxon>Ideonella</taxon>
    </lineage>
</organism>
<dbReference type="Proteomes" id="UP001500279">
    <property type="component" value="Unassembled WGS sequence"/>
</dbReference>
<dbReference type="CDD" id="cd01949">
    <property type="entry name" value="GGDEF"/>
    <property type="match status" value="1"/>
</dbReference>
<feature type="domain" description="HAMP" evidence="2">
    <location>
        <begin position="366"/>
        <end position="418"/>
    </location>
</feature>
<dbReference type="SUPFAM" id="SSF55073">
    <property type="entry name" value="Nucleotide cyclase"/>
    <property type="match status" value="1"/>
</dbReference>
<comment type="caution">
    <text evidence="4">The sequence shown here is derived from an EMBL/GenBank/DDBJ whole genome shotgun (WGS) entry which is preliminary data.</text>
</comment>
<dbReference type="RefSeq" id="WP_141289840.1">
    <property type="nucleotide sequence ID" value="NZ_BAAAEW010000006.1"/>
</dbReference>
<dbReference type="CDD" id="cd06225">
    <property type="entry name" value="HAMP"/>
    <property type="match status" value="1"/>
</dbReference>
<dbReference type="PANTHER" id="PTHR46663:SF2">
    <property type="entry name" value="GGDEF DOMAIN-CONTAINING PROTEIN"/>
    <property type="match status" value="1"/>
</dbReference>
<dbReference type="Gene3D" id="6.10.340.10">
    <property type="match status" value="1"/>
</dbReference>
<dbReference type="SMART" id="SM00267">
    <property type="entry name" value="GGDEF"/>
    <property type="match status" value="1"/>
</dbReference>
<dbReference type="InterPro" id="IPR029787">
    <property type="entry name" value="Nucleotide_cyclase"/>
</dbReference>
<dbReference type="Gene3D" id="3.30.70.270">
    <property type="match status" value="1"/>
</dbReference>
<feature type="transmembrane region" description="Helical" evidence="1">
    <location>
        <begin position="347"/>
        <end position="365"/>
    </location>
</feature>
<keyword evidence="1" id="KW-0472">Membrane</keyword>
<evidence type="ECO:0000313" key="4">
    <source>
        <dbReference type="EMBL" id="GAA0745961.1"/>
    </source>
</evidence>
<name>A0ABN1JSR7_9BURK</name>
<evidence type="ECO:0000259" key="2">
    <source>
        <dbReference type="PROSITE" id="PS50885"/>
    </source>
</evidence>
<feature type="domain" description="GGDEF" evidence="3">
    <location>
        <begin position="445"/>
        <end position="581"/>
    </location>
</feature>
<dbReference type="InterPro" id="IPR003660">
    <property type="entry name" value="HAMP_dom"/>
</dbReference>
<keyword evidence="5" id="KW-1185">Reference proteome</keyword>
<dbReference type="InterPro" id="IPR043128">
    <property type="entry name" value="Rev_trsase/Diguanyl_cyclase"/>
</dbReference>
<reference evidence="4 5" key="1">
    <citation type="journal article" date="2019" name="Int. J. Syst. Evol. Microbiol.">
        <title>The Global Catalogue of Microorganisms (GCM) 10K type strain sequencing project: providing services to taxonomists for standard genome sequencing and annotation.</title>
        <authorList>
            <consortium name="The Broad Institute Genomics Platform"/>
            <consortium name="The Broad Institute Genome Sequencing Center for Infectious Disease"/>
            <person name="Wu L."/>
            <person name="Ma J."/>
        </authorList>
    </citation>
    <scope>NUCLEOTIDE SEQUENCE [LARGE SCALE GENOMIC DNA]</scope>
    <source>
        <strain evidence="4 5">JCM 15503</strain>
    </source>
</reference>
<evidence type="ECO:0000256" key="1">
    <source>
        <dbReference type="SAM" id="Phobius"/>
    </source>
</evidence>
<keyword evidence="1" id="KW-1133">Transmembrane helix</keyword>
<dbReference type="PANTHER" id="PTHR46663">
    <property type="entry name" value="DIGUANYLATE CYCLASE DGCT-RELATED"/>
    <property type="match status" value="1"/>
</dbReference>
<evidence type="ECO:0000313" key="5">
    <source>
        <dbReference type="Proteomes" id="UP001500279"/>
    </source>
</evidence>
<evidence type="ECO:0000259" key="3">
    <source>
        <dbReference type="PROSITE" id="PS50887"/>
    </source>
</evidence>
<accession>A0ABN1JSR7</accession>
<dbReference type="PROSITE" id="PS50887">
    <property type="entry name" value="GGDEF"/>
    <property type="match status" value="1"/>
</dbReference>